<dbReference type="EMBL" id="LXQA010441679">
    <property type="protein sequence ID" value="MCI52073.1"/>
    <property type="molecule type" value="Genomic_DNA"/>
</dbReference>
<keyword evidence="2" id="KW-1185">Reference proteome</keyword>
<sequence>IIQWSLQQVMVIRAGFPSSTMVARVISHLDIFSKW</sequence>
<organism evidence="1 2">
    <name type="scientific">Trifolium medium</name>
    <dbReference type="NCBI Taxonomy" id="97028"/>
    <lineage>
        <taxon>Eukaryota</taxon>
        <taxon>Viridiplantae</taxon>
        <taxon>Streptophyta</taxon>
        <taxon>Embryophyta</taxon>
        <taxon>Tracheophyta</taxon>
        <taxon>Spermatophyta</taxon>
        <taxon>Magnoliopsida</taxon>
        <taxon>eudicotyledons</taxon>
        <taxon>Gunneridae</taxon>
        <taxon>Pentapetalae</taxon>
        <taxon>rosids</taxon>
        <taxon>fabids</taxon>
        <taxon>Fabales</taxon>
        <taxon>Fabaceae</taxon>
        <taxon>Papilionoideae</taxon>
        <taxon>50 kb inversion clade</taxon>
        <taxon>NPAAA clade</taxon>
        <taxon>Hologalegina</taxon>
        <taxon>IRL clade</taxon>
        <taxon>Trifolieae</taxon>
        <taxon>Trifolium</taxon>
    </lineage>
</organism>
<name>A0A392ST98_9FABA</name>
<reference evidence="1 2" key="1">
    <citation type="journal article" date="2018" name="Front. Plant Sci.">
        <title>Red Clover (Trifolium pratense) and Zigzag Clover (T. medium) - A Picture of Genomic Similarities and Differences.</title>
        <authorList>
            <person name="Dluhosova J."/>
            <person name="Istvanek J."/>
            <person name="Nedelnik J."/>
            <person name="Repkova J."/>
        </authorList>
    </citation>
    <scope>NUCLEOTIDE SEQUENCE [LARGE SCALE GENOMIC DNA]</scope>
    <source>
        <strain evidence="2">cv. 10/8</strain>
        <tissue evidence="1">Leaf</tissue>
    </source>
</reference>
<dbReference type="AlphaFoldDB" id="A0A392ST98"/>
<comment type="caution">
    <text evidence="1">The sequence shown here is derived from an EMBL/GenBank/DDBJ whole genome shotgun (WGS) entry which is preliminary data.</text>
</comment>
<dbReference type="Proteomes" id="UP000265520">
    <property type="component" value="Unassembled WGS sequence"/>
</dbReference>
<evidence type="ECO:0000313" key="1">
    <source>
        <dbReference type="EMBL" id="MCI52073.1"/>
    </source>
</evidence>
<proteinExistence type="predicted"/>
<accession>A0A392ST98</accession>
<evidence type="ECO:0000313" key="2">
    <source>
        <dbReference type="Proteomes" id="UP000265520"/>
    </source>
</evidence>
<protein>
    <submittedName>
        <fullName evidence="1">Uncharacterized protein</fullName>
    </submittedName>
</protein>
<feature type="non-terminal residue" evidence="1">
    <location>
        <position position="1"/>
    </location>
</feature>